<reference evidence="2 3" key="1">
    <citation type="submission" date="2014-06" db="EMBL/GenBank/DDBJ databases">
        <title>Evolutionary Origins and Diversification of the Mycorrhizal Mutualists.</title>
        <authorList>
            <consortium name="DOE Joint Genome Institute"/>
            <consortium name="Mycorrhizal Genomics Consortium"/>
            <person name="Kohler A."/>
            <person name="Kuo A."/>
            <person name="Nagy L.G."/>
            <person name="Floudas D."/>
            <person name="Copeland A."/>
            <person name="Barry K.W."/>
            <person name="Cichocki N."/>
            <person name="Veneault-Fourrey C."/>
            <person name="LaButti K."/>
            <person name="Lindquist E.A."/>
            <person name="Lipzen A."/>
            <person name="Lundell T."/>
            <person name="Morin E."/>
            <person name="Murat C."/>
            <person name="Riley R."/>
            <person name="Ohm R."/>
            <person name="Sun H."/>
            <person name="Tunlid A."/>
            <person name="Henrissat B."/>
            <person name="Grigoriev I.V."/>
            <person name="Hibbett D.S."/>
            <person name="Martin F."/>
        </authorList>
    </citation>
    <scope>NUCLEOTIDE SEQUENCE [LARGE SCALE GENOMIC DNA]</scope>
    <source>
        <strain evidence="2 3">SS14</strain>
    </source>
</reference>
<sequence>MATNYRCVASSFGSVLSFEELGIDVEKVIADPRIQTSVLVNEAHTIAKNTLDVVLHSYKNHTVYVGVLLEALIDYAGKDAIPGRGDITGERYTAGAIYAAYKVEKVSEVAQAWFQSMIVPMKIACTRTVKPFEARTPLEESEYMRAMVEPATRNGKAWLRKEVCQRQNFRCILHEEIDTKAPPEARDPTGERTIEYRLEVAHIIPFALNDFASDDNRAIHKSAVIWVMIKHWTAVDLTGEGINEPTNAILFCPNGHDQFGSFSVFFEPTEVQHCYVASSQYKGFDNIHVDFRSNSRVLPPNPRYLAIHAAFAKVLFASGAGKYIGRYYRDQAEIGVLASNGSTDVSILLSRLYMIEM</sequence>
<evidence type="ECO:0000313" key="2">
    <source>
        <dbReference type="EMBL" id="KIJ29826.1"/>
    </source>
</evidence>
<accession>A0A0C9UWY4</accession>
<dbReference type="Pfam" id="PF13391">
    <property type="entry name" value="HNH_2"/>
    <property type="match status" value="1"/>
</dbReference>
<feature type="domain" description="HNH nuclease" evidence="1">
    <location>
        <begin position="197"/>
        <end position="266"/>
    </location>
</feature>
<dbReference type="HOGENOM" id="CLU_065862_0_0_1"/>
<dbReference type="Proteomes" id="UP000054279">
    <property type="component" value="Unassembled WGS sequence"/>
</dbReference>
<dbReference type="InterPro" id="IPR003615">
    <property type="entry name" value="HNH_nuc"/>
</dbReference>
<feature type="non-terminal residue" evidence="2">
    <location>
        <position position="1"/>
    </location>
</feature>
<evidence type="ECO:0000313" key="3">
    <source>
        <dbReference type="Proteomes" id="UP000054279"/>
    </source>
</evidence>
<evidence type="ECO:0000259" key="1">
    <source>
        <dbReference type="Pfam" id="PF13391"/>
    </source>
</evidence>
<keyword evidence="3" id="KW-1185">Reference proteome</keyword>
<organism evidence="2 3">
    <name type="scientific">Sphaerobolus stellatus (strain SS14)</name>
    <dbReference type="NCBI Taxonomy" id="990650"/>
    <lineage>
        <taxon>Eukaryota</taxon>
        <taxon>Fungi</taxon>
        <taxon>Dikarya</taxon>
        <taxon>Basidiomycota</taxon>
        <taxon>Agaricomycotina</taxon>
        <taxon>Agaricomycetes</taxon>
        <taxon>Phallomycetidae</taxon>
        <taxon>Geastrales</taxon>
        <taxon>Sphaerobolaceae</taxon>
        <taxon>Sphaerobolus</taxon>
    </lineage>
</organism>
<gene>
    <name evidence="2" type="ORF">M422DRAFT_36806</name>
</gene>
<proteinExistence type="predicted"/>
<dbReference type="OrthoDB" id="3163863at2759"/>
<protein>
    <recommendedName>
        <fullName evidence="1">HNH nuclease domain-containing protein</fullName>
    </recommendedName>
</protein>
<name>A0A0C9UWY4_SPHS4</name>
<dbReference type="AlphaFoldDB" id="A0A0C9UWY4"/>
<dbReference type="EMBL" id="KN837274">
    <property type="protein sequence ID" value="KIJ29826.1"/>
    <property type="molecule type" value="Genomic_DNA"/>
</dbReference>